<feature type="region of interest" description="Disordered" evidence="1">
    <location>
        <begin position="53"/>
        <end position="108"/>
    </location>
</feature>
<gene>
    <name evidence="2" type="ORF">CSSPTR1EN2_LOCUS1151</name>
</gene>
<sequence length="123" mass="13643">MAMASQQMEVYTADGSQSSELVPIMVPCPLAVDSRTSMVEVVGILPAMAMNSWHGRDTKNGIDSKGGSSNNAAGDSWQGWDDGKLDDHHKNHFRSSHVSKADSDDWNNFSWDSGFKWRKWHGM</sequence>
<name>A0ABP0TAF4_9BRYO</name>
<accession>A0ABP0TAF4</accession>
<dbReference type="EMBL" id="OZ019893">
    <property type="protein sequence ID" value="CAK9190959.1"/>
    <property type="molecule type" value="Genomic_DNA"/>
</dbReference>
<evidence type="ECO:0000256" key="1">
    <source>
        <dbReference type="SAM" id="MobiDB-lite"/>
    </source>
</evidence>
<organism evidence="2 3">
    <name type="scientific">Sphagnum troendelagicum</name>
    <dbReference type="NCBI Taxonomy" id="128251"/>
    <lineage>
        <taxon>Eukaryota</taxon>
        <taxon>Viridiplantae</taxon>
        <taxon>Streptophyta</taxon>
        <taxon>Embryophyta</taxon>
        <taxon>Bryophyta</taxon>
        <taxon>Sphagnophytina</taxon>
        <taxon>Sphagnopsida</taxon>
        <taxon>Sphagnales</taxon>
        <taxon>Sphagnaceae</taxon>
        <taxon>Sphagnum</taxon>
    </lineage>
</organism>
<protein>
    <submittedName>
        <fullName evidence="2">Uncharacterized protein</fullName>
    </submittedName>
</protein>
<reference evidence="2 3" key="1">
    <citation type="submission" date="2024-02" db="EMBL/GenBank/DDBJ databases">
        <authorList>
            <consortium name="ELIXIR-Norway"/>
            <consortium name="Elixir Norway"/>
        </authorList>
    </citation>
    <scope>NUCLEOTIDE SEQUENCE [LARGE SCALE GENOMIC DNA]</scope>
</reference>
<evidence type="ECO:0000313" key="3">
    <source>
        <dbReference type="Proteomes" id="UP001497512"/>
    </source>
</evidence>
<evidence type="ECO:0000313" key="2">
    <source>
        <dbReference type="EMBL" id="CAK9190959.1"/>
    </source>
</evidence>
<proteinExistence type="predicted"/>
<keyword evidence="3" id="KW-1185">Reference proteome</keyword>
<dbReference type="Proteomes" id="UP001497512">
    <property type="component" value="Chromosome 1"/>
</dbReference>